<keyword evidence="1" id="KW-0479">Metal-binding</keyword>
<reference evidence="4" key="1">
    <citation type="submission" date="2022-11" db="UniProtKB">
        <authorList>
            <consortium name="WormBaseParasite"/>
        </authorList>
    </citation>
    <scope>IDENTIFICATION</scope>
</reference>
<dbReference type="Gene3D" id="3.40.390.10">
    <property type="entry name" value="Collagenase (Catalytic Domain)"/>
    <property type="match status" value="1"/>
</dbReference>
<keyword evidence="1" id="KW-0378">Hydrolase</keyword>
<protein>
    <recommendedName>
        <fullName evidence="1">Metalloendopeptidase</fullName>
        <ecNumber evidence="1">3.4.24.-</ecNumber>
    </recommendedName>
</protein>
<dbReference type="Proteomes" id="UP000887565">
    <property type="component" value="Unplaced"/>
</dbReference>
<dbReference type="Pfam" id="PF01400">
    <property type="entry name" value="Astacin"/>
    <property type="match status" value="1"/>
</dbReference>
<dbReference type="SUPFAM" id="SSF55486">
    <property type="entry name" value="Metalloproteases ('zincins'), catalytic domain"/>
    <property type="match status" value="1"/>
</dbReference>
<dbReference type="PRINTS" id="PR00480">
    <property type="entry name" value="ASTACIN"/>
</dbReference>
<keyword evidence="1" id="KW-0645">Protease</keyword>
<dbReference type="AlphaFoldDB" id="A0A915K2C4"/>
<evidence type="ECO:0000256" key="1">
    <source>
        <dbReference type="RuleBase" id="RU361183"/>
    </source>
</evidence>
<dbReference type="GO" id="GO:0006508">
    <property type="term" value="P:proteolysis"/>
    <property type="evidence" value="ECO:0007669"/>
    <property type="project" value="UniProtKB-KW"/>
</dbReference>
<dbReference type="EC" id="3.4.24.-" evidence="1"/>
<dbReference type="GO" id="GO:0004222">
    <property type="term" value="F:metalloendopeptidase activity"/>
    <property type="evidence" value="ECO:0007669"/>
    <property type="project" value="UniProtKB-UniRule"/>
</dbReference>
<dbReference type="WBParaSite" id="nRc.2.0.1.t32360-RA">
    <property type="protein sequence ID" value="nRc.2.0.1.t32360-RA"/>
    <property type="gene ID" value="nRc.2.0.1.g32360"/>
</dbReference>
<dbReference type="InterPro" id="IPR024079">
    <property type="entry name" value="MetalloPept_cat_dom_sf"/>
</dbReference>
<keyword evidence="1" id="KW-0862">Zinc</keyword>
<keyword evidence="3" id="KW-1185">Reference proteome</keyword>
<evidence type="ECO:0000313" key="3">
    <source>
        <dbReference type="Proteomes" id="UP000887565"/>
    </source>
</evidence>
<dbReference type="InterPro" id="IPR001506">
    <property type="entry name" value="Peptidase_M12A"/>
</dbReference>
<comment type="cofactor">
    <cofactor evidence="1">
        <name>Zn(2+)</name>
        <dbReference type="ChEBI" id="CHEBI:29105"/>
    </cofactor>
    <text evidence="1">Binds 1 zinc ion per subunit.</text>
</comment>
<dbReference type="GO" id="GO:0046872">
    <property type="term" value="F:metal ion binding"/>
    <property type="evidence" value="ECO:0007669"/>
    <property type="project" value="UniProtKB-KW"/>
</dbReference>
<name>A0A915K2C4_ROMCU</name>
<evidence type="ECO:0000313" key="4">
    <source>
        <dbReference type="WBParaSite" id="nRc.2.0.1.t32360-RA"/>
    </source>
</evidence>
<proteinExistence type="predicted"/>
<sequence length="146" mass="16934">MEIAESVCTSFSDLAHLALHVLGFDHEFHRQEVETYVAFTKFFPNEKHRLLKSIMPNPTYRHMPYNPHSVLHMDSFQYASNSQDHTLLTLHYQPEKKHCPLCEYEVVRKGNDLHPLDMNNLNLLYGCGTPNCSDEASLEECHESET</sequence>
<keyword evidence="1" id="KW-0482">Metalloprotease</keyword>
<feature type="domain" description="Peptidase M12A" evidence="2">
    <location>
        <begin position="6"/>
        <end position="93"/>
    </location>
</feature>
<organism evidence="3 4">
    <name type="scientific">Romanomermis culicivorax</name>
    <name type="common">Nematode worm</name>
    <dbReference type="NCBI Taxonomy" id="13658"/>
    <lineage>
        <taxon>Eukaryota</taxon>
        <taxon>Metazoa</taxon>
        <taxon>Ecdysozoa</taxon>
        <taxon>Nematoda</taxon>
        <taxon>Enoplea</taxon>
        <taxon>Dorylaimia</taxon>
        <taxon>Mermithida</taxon>
        <taxon>Mermithoidea</taxon>
        <taxon>Mermithidae</taxon>
        <taxon>Romanomermis</taxon>
    </lineage>
</organism>
<evidence type="ECO:0000259" key="2">
    <source>
        <dbReference type="Pfam" id="PF01400"/>
    </source>
</evidence>
<accession>A0A915K2C4</accession>